<comment type="caution">
    <text evidence="3">The sequence shown here is derived from an EMBL/GenBank/DDBJ whole genome shotgun (WGS) entry which is preliminary data.</text>
</comment>
<name>A0ABV6MJ28_9PSEU</name>
<evidence type="ECO:0000313" key="3">
    <source>
        <dbReference type="EMBL" id="MFC0539985.1"/>
    </source>
</evidence>
<evidence type="ECO:0000256" key="2">
    <source>
        <dbReference type="SAM" id="Phobius"/>
    </source>
</evidence>
<organism evidence="3 4">
    <name type="scientific">Kutzneria chonburiensis</name>
    <dbReference type="NCBI Taxonomy" id="1483604"/>
    <lineage>
        <taxon>Bacteria</taxon>
        <taxon>Bacillati</taxon>
        <taxon>Actinomycetota</taxon>
        <taxon>Actinomycetes</taxon>
        <taxon>Pseudonocardiales</taxon>
        <taxon>Pseudonocardiaceae</taxon>
        <taxon>Kutzneria</taxon>
    </lineage>
</organism>
<keyword evidence="4" id="KW-1185">Reference proteome</keyword>
<reference evidence="3 4" key="1">
    <citation type="submission" date="2024-09" db="EMBL/GenBank/DDBJ databases">
        <authorList>
            <person name="Sun Q."/>
            <person name="Mori K."/>
        </authorList>
    </citation>
    <scope>NUCLEOTIDE SEQUENCE [LARGE SCALE GENOMIC DNA]</scope>
    <source>
        <strain evidence="3 4">TBRC 1432</strain>
    </source>
</reference>
<evidence type="ECO:0000256" key="1">
    <source>
        <dbReference type="SAM" id="MobiDB-lite"/>
    </source>
</evidence>
<keyword evidence="2" id="KW-0812">Transmembrane</keyword>
<keyword evidence="2" id="KW-0472">Membrane</keyword>
<dbReference type="Proteomes" id="UP001589810">
    <property type="component" value="Unassembled WGS sequence"/>
</dbReference>
<sequence length="126" mass="13079">MSGQEPGNRPPWYVFVLAALGIVLVLSAIIGFGPRTSSAPLRTSEPVPQPYRGPDPVTSTTLLGDATSVTVTTTTSAAPARAVAPVTKPTSTTTTATTVTTTFVLPQPGYPTYCCNGGDWGGHHHR</sequence>
<dbReference type="EMBL" id="JBHLUD010000001">
    <property type="protein sequence ID" value="MFC0539985.1"/>
    <property type="molecule type" value="Genomic_DNA"/>
</dbReference>
<accession>A0ABV6MJ28</accession>
<feature type="transmembrane region" description="Helical" evidence="2">
    <location>
        <begin position="12"/>
        <end position="32"/>
    </location>
</feature>
<dbReference type="RefSeq" id="WP_273938754.1">
    <property type="nucleotide sequence ID" value="NZ_CP097263.1"/>
</dbReference>
<evidence type="ECO:0000313" key="4">
    <source>
        <dbReference type="Proteomes" id="UP001589810"/>
    </source>
</evidence>
<protein>
    <submittedName>
        <fullName evidence="3">Uncharacterized protein</fullName>
    </submittedName>
</protein>
<keyword evidence="2" id="KW-1133">Transmembrane helix</keyword>
<proteinExistence type="predicted"/>
<feature type="region of interest" description="Disordered" evidence="1">
    <location>
        <begin position="36"/>
        <end position="62"/>
    </location>
</feature>
<gene>
    <name evidence="3" type="ORF">ACFFH7_00755</name>
</gene>